<name>A0A495X6K4_9PSEU</name>
<dbReference type="Proteomes" id="UP000272729">
    <property type="component" value="Unassembled WGS sequence"/>
</dbReference>
<accession>A0A495X6K4</accession>
<dbReference type="EMBL" id="RBXR01000001">
    <property type="protein sequence ID" value="RKT69176.1"/>
    <property type="molecule type" value="Genomic_DNA"/>
</dbReference>
<dbReference type="InterPro" id="IPR008984">
    <property type="entry name" value="SMAD_FHA_dom_sf"/>
</dbReference>
<keyword evidence="5" id="KW-1185">Reference proteome</keyword>
<dbReference type="AlphaFoldDB" id="A0A495X6K4"/>
<protein>
    <recommendedName>
        <fullName evidence="3">FHA domain-containing protein</fullName>
    </recommendedName>
</protein>
<comment type="caution">
    <text evidence="4">The sequence shown here is derived from an EMBL/GenBank/DDBJ whole genome shotgun (WGS) entry which is preliminary data.</text>
</comment>
<organism evidence="4 5">
    <name type="scientific">Saccharothrix variisporea</name>
    <dbReference type="NCBI Taxonomy" id="543527"/>
    <lineage>
        <taxon>Bacteria</taxon>
        <taxon>Bacillati</taxon>
        <taxon>Actinomycetota</taxon>
        <taxon>Actinomycetes</taxon>
        <taxon>Pseudonocardiales</taxon>
        <taxon>Pseudonocardiaceae</taxon>
        <taxon>Saccharothrix</taxon>
    </lineage>
</organism>
<dbReference type="InterPro" id="IPR000253">
    <property type="entry name" value="FHA_dom"/>
</dbReference>
<dbReference type="RefSeq" id="WP_246029705.1">
    <property type="nucleotide sequence ID" value="NZ_JBIUBA010000002.1"/>
</dbReference>
<dbReference type="PROSITE" id="PS50006">
    <property type="entry name" value="FHA_DOMAIN"/>
    <property type="match status" value="1"/>
</dbReference>
<evidence type="ECO:0000259" key="3">
    <source>
        <dbReference type="PROSITE" id="PS50006"/>
    </source>
</evidence>
<gene>
    <name evidence="4" type="ORF">DFJ66_2371</name>
</gene>
<evidence type="ECO:0000256" key="2">
    <source>
        <dbReference type="SAM" id="MobiDB-lite"/>
    </source>
</evidence>
<sequence length="265" mass="29352">MEPKVTHPDGLALPRGHNSLTHGVPRAVPGSVHALALGGGYAVGPRDGRIVYFGRNRPLVHVCVGEDDQQVSRRHGELIHRQGRWWLRNTGRRPIRLPGAQWLFTQQDPIPLAEGYTPLLVPGSRDREHLLEIYVTGHDSGPPRSRHGVDTDPPRRYALTPDEKLVLVVLGGGYLSREPNPKPLTWKETALRLAALQPDAGWTAKKVERRVSTVRDRLSRRGVPGLTREEVGEPLGNALNDNLLRELVQSTALTPKDLDLLRGSP</sequence>
<feature type="domain" description="FHA" evidence="3">
    <location>
        <begin position="51"/>
        <end position="102"/>
    </location>
</feature>
<reference evidence="4 5" key="1">
    <citation type="submission" date="2018-10" db="EMBL/GenBank/DDBJ databases">
        <title>Sequencing the genomes of 1000 actinobacteria strains.</title>
        <authorList>
            <person name="Klenk H.-P."/>
        </authorList>
    </citation>
    <scope>NUCLEOTIDE SEQUENCE [LARGE SCALE GENOMIC DNA]</scope>
    <source>
        <strain evidence="4 5">DSM 43911</strain>
    </source>
</reference>
<dbReference type="SUPFAM" id="SSF49879">
    <property type="entry name" value="SMAD/FHA domain"/>
    <property type="match status" value="1"/>
</dbReference>
<evidence type="ECO:0000313" key="5">
    <source>
        <dbReference type="Proteomes" id="UP000272729"/>
    </source>
</evidence>
<feature type="region of interest" description="Disordered" evidence="2">
    <location>
        <begin position="1"/>
        <end position="20"/>
    </location>
</feature>
<keyword evidence="1" id="KW-0597">Phosphoprotein</keyword>
<feature type="region of interest" description="Disordered" evidence="2">
    <location>
        <begin position="136"/>
        <end position="155"/>
    </location>
</feature>
<proteinExistence type="predicted"/>
<evidence type="ECO:0000256" key="1">
    <source>
        <dbReference type="ARBA" id="ARBA00022553"/>
    </source>
</evidence>
<evidence type="ECO:0000313" key="4">
    <source>
        <dbReference type="EMBL" id="RKT69176.1"/>
    </source>
</evidence>